<evidence type="ECO:0000313" key="1">
    <source>
        <dbReference type="EMBL" id="SOC50305.1"/>
    </source>
</evidence>
<name>A0A285V852_9ACTN</name>
<evidence type="ECO:0000313" key="2">
    <source>
        <dbReference type="Proteomes" id="UP000219435"/>
    </source>
</evidence>
<proteinExistence type="predicted"/>
<organism evidence="1 2">
    <name type="scientific">Blastococcus aggregatus</name>
    <dbReference type="NCBI Taxonomy" id="38502"/>
    <lineage>
        <taxon>Bacteria</taxon>
        <taxon>Bacillati</taxon>
        <taxon>Actinomycetota</taxon>
        <taxon>Actinomycetes</taxon>
        <taxon>Geodermatophilales</taxon>
        <taxon>Geodermatophilaceae</taxon>
        <taxon>Blastococcus</taxon>
    </lineage>
</organism>
<gene>
    <name evidence="1" type="ORF">SAMN05660748_3051</name>
</gene>
<dbReference type="Proteomes" id="UP000219435">
    <property type="component" value="Unassembled WGS sequence"/>
</dbReference>
<sequence length="256" mass="27486">MLAPTEGGLVTAPLHLPSAGPAPIPGDAALAAVLGYARGRRPLYYRAPNARTGRWAQVPAFGYERFDARPVPDGPLGEADILTAEGLHGRLRRDAWTAMAAALPAVQTLADDVVDRAAGRAFWELPEDEFSVLAEPGTVGALLRQVADLCAEREVSRQHVVAALHARHPALVPLLHDTTRWPLLPHVREGDSGVEAVIHRELLHAADAFAALEDAVRAEGFALTRLRLHDLLLWLSTTLRFAHAAADGATTAHRAD</sequence>
<dbReference type="AlphaFoldDB" id="A0A285V852"/>
<dbReference type="EMBL" id="OBQI01000004">
    <property type="protein sequence ID" value="SOC50305.1"/>
    <property type="molecule type" value="Genomic_DNA"/>
</dbReference>
<accession>A0A285V852</accession>
<protein>
    <submittedName>
        <fullName evidence="1">Uncharacterized protein</fullName>
    </submittedName>
</protein>
<dbReference type="OrthoDB" id="5175783at2"/>
<reference evidence="2" key="1">
    <citation type="submission" date="2017-08" db="EMBL/GenBank/DDBJ databases">
        <authorList>
            <person name="Varghese N."/>
            <person name="Submissions S."/>
        </authorList>
    </citation>
    <scope>NUCLEOTIDE SEQUENCE [LARGE SCALE GENOMIC DNA]</scope>
    <source>
        <strain evidence="2">DSM 4725</strain>
    </source>
</reference>
<keyword evidence="2" id="KW-1185">Reference proteome</keyword>